<evidence type="ECO:0000256" key="1">
    <source>
        <dbReference type="SAM" id="Phobius"/>
    </source>
</evidence>
<evidence type="ECO:0000313" key="3">
    <source>
        <dbReference type="EMBL" id="OGC47033.1"/>
    </source>
</evidence>
<proteinExistence type="predicted"/>
<dbReference type="STRING" id="1802617.A2886_03030"/>
<feature type="transmembrane region" description="Helical" evidence="1">
    <location>
        <begin position="280"/>
        <end position="298"/>
    </location>
</feature>
<name>A0A1F4US84_UNCKA</name>
<dbReference type="Pfam" id="PF00535">
    <property type="entry name" value="Glycos_transf_2"/>
    <property type="match status" value="1"/>
</dbReference>
<keyword evidence="1" id="KW-0812">Transmembrane</keyword>
<dbReference type="EMBL" id="MEVA01000017">
    <property type="protein sequence ID" value="OGC47033.1"/>
    <property type="molecule type" value="Genomic_DNA"/>
</dbReference>
<organism evidence="3 4">
    <name type="scientific">candidate division WWE3 bacterium RIFCSPHIGHO2_01_FULL_42_13</name>
    <dbReference type="NCBI Taxonomy" id="1802617"/>
    <lineage>
        <taxon>Bacteria</taxon>
        <taxon>Katanobacteria</taxon>
    </lineage>
</organism>
<feature type="domain" description="Glycosyltransferase 2-like" evidence="2">
    <location>
        <begin position="5"/>
        <end position="137"/>
    </location>
</feature>
<protein>
    <recommendedName>
        <fullName evidence="2">Glycosyltransferase 2-like domain-containing protein</fullName>
    </recommendedName>
</protein>
<dbReference type="InterPro" id="IPR029044">
    <property type="entry name" value="Nucleotide-diphossugar_trans"/>
</dbReference>
<sequence length="338" mass="38235">MKKFSIIIATYSGLKTIVETFNSLLAQQPSRTEYEVIVVIDGPNKAIRRIVAAKEKEFESKGIPFTIKQFANNQGRFNARIAGAKLASFNQLLFVDDRVRLSKNYFRVLQIINKDIVMANVIEVVGKKTNIISQTLFFVRRRIYGSKFGKDFADYYINSSNFEGSPKGTTSLWITKQVFLDACKEVVHGRRQSNKYVNEDTKILRAVVGKGHNILRSSKLIAFYLPRGNLKDAIKHLYERGPRFVDYYIKPGTRFFPILALTYLVPIGIIIGLLFNPKLLYLTLVFIVALVAMVAIAISRNLKELTISLAGLSLIGLVFSLGIWKGTVILIKELPFKK</sequence>
<feature type="transmembrane region" description="Helical" evidence="1">
    <location>
        <begin position="305"/>
        <end position="324"/>
    </location>
</feature>
<feature type="transmembrane region" description="Helical" evidence="1">
    <location>
        <begin position="255"/>
        <end position="274"/>
    </location>
</feature>
<comment type="caution">
    <text evidence="3">The sequence shown here is derived from an EMBL/GenBank/DDBJ whole genome shotgun (WGS) entry which is preliminary data.</text>
</comment>
<keyword evidence="1" id="KW-0472">Membrane</keyword>
<reference evidence="3 4" key="1">
    <citation type="journal article" date="2016" name="Nat. Commun.">
        <title>Thousands of microbial genomes shed light on interconnected biogeochemical processes in an aquifer system.</title>
        <authorList>
            <person name="Anantharaman K."/>
            <person name="Brown C.T."/>
            <person name="Hug L.A."/>
            <person name="Sharon I."/>
            <person name="Castelle C.J."/>
            <person name="Probst A.J."/>
            <person name="Thomas B.C."/>
            <person name="Singh A."/>
            <person name="Wilkins M.J."/>
            <person name="Karaoz U."/>
            <person name="Brodie E.L."/>
            <person name="Williams K.H."/>
            <person name="Hubbard S.S."/>
            <person name="Banfield J.F."/>
        </authorList>
    </citation>
    <scope>NUCLEOTIDE SEQUENCE [LARGE SCALE GENOMIC DNA]</scope>
</reference>
<gene>
    <name evidence="3" type="ORF">A2886_03030</name>
</gene>
<evidence type="ECO:0000259" key="2">
    <source>
        <dbReference type="Pfam" id="PF00535"/>
    </source>
</evidence>
<accession>A0A1F4US84</accession>
<dbReference type="SUPFAM" id="SSF53448">
    <property type="entry name" value="Nucleotide-diphospho-sugar transferases"/>
    <property type="match status" value="1"/>
</dbReference>
<evidence type="ECO:0000313" key="4">
    <source>
        <dbReference type="Proteomes" id="UP000176608"/>
    </source>
</evidence>
<dbReference type="Gene3D" id="3.90.550.10">
    <property type="entry name" value="Spore Coat Polysaccharide Biosynthesis Protein SpsA, Chain A"/>
    <property type="match status" value="1"/>
</dbReference>
<keyword evidence="1" id="KW-1133">Transmembrane helix</keyword>
<dbReference type="InterPro" id="IPR001173">
    <property type="entry name" value="Glyco_trans_2-like"/>
</dbReference>
<dbReference type="Proteomes" id="UP000176608">
    <property type="component" value="Unassembled WGS sequence"/>
</dbReference>
<dbReference type="CDD" id="cd00761">
    <property type="entry name" value="Glyco_tranf_GTA_type"/>
    <property type="match status" value="1"/>
</dbReference>
<dbReference type="AlphaFoldDB" id="A0A1F4US84"/>